<evidence type="ECO:0000313" key="2">
    <source>
        <dbReference type="EnsemblMetazoa" id="GBRI017297-PA"/>
    </source>
</evidence>
<evidence type="ECO:0000313" key="3">
    <source>
        <dbReference type="Proteomes" id="UP000091820"/>
    </source>
</evidence>
<dbReference type="AlphaFoldDB" id="A0A1A9WF37"/>
<proteinExistence type="predicted"/>
<dbReference type="EnsemblMetazoa" id="GBRI017297-RA">
    <property type="protein sequence ID" value="GBRI017297-PA"/>
    <property type="gene ID" value="GBRI017297"/>
</dbReference>
<evidence type="ECO:0000259" key="1">
    <source>
        <dbReference type="Pfam" id="PF19259"/>
    </source>
</evidence>
<protein>
    <recommendedName>
        <fullName evidence="1">Ty3 transposon capsid-like protein domain-containing protein</fullName>
    </recommendedName>
</protein>
<reference evidence="2" key="2">
    <citation type="submission" date="2020-05" db="UniProtKB">
        <authorList>
            <consortium name="EnsemblMetazoa"/>
        </authorList>
    </citation>
    <scope>IDENTIFICATION</scope>
    <source>
        <strain evidence="2">IAEA</strain>
    </source>
</reference>
<dbReference type="Proteomes" id="UP000091820">
    <property type="component" value="Unassembled WGS sequence"/>
</dbReference>
<name>A0A1A9WF37_9MUSC</name>
<sequence>MQLLKLPLDFGVATEPAVPAAAIADPNTTGECFKLKTGTTVEKMVVARVNNKPKTMSGTQMSEEQFRILIETIRSLAPQLKDGTNENSSKGSFSNCPTRFFGQRDDDAVEVFIDAVQTYKDVEQISDKDALKGLSLLFSGLASAWWKGVRREAKTWESAMTLLREHFSPTKPSYQIYMEIFETKQGDSQRIDSFVLQKRALLAKLPEGRHNEETEIDFIYGLLNLKYRQRIPRHEVKTFKDLLEKGRFIERH</sequence>
<dbReference type="InterPro" id="IPR045358">
    <property type="entry name" value="Ty3_capsid"/>
</dbReference>
<keyword evidence="3" id="KW-1185">Reference proteome</keyword>
<dbReference type="VEuPathDB" id="VectorBase:GBRI017297"/>
<organism evidence="2 3">
    <name type="scientific">Glossina brevipalpis</name>
    <dbReference type="NCBI Taxonomy" id="37001"/>
    <lineage>
        <taxon>Eukaryota</taxon>
        <taxon>Metazoa</taxon>
        <taxon>Ecdysozoa</taxon>
        <taxon>Arthropoda</taxon>
        <taxon>Hexapoda</taxon>
        <taxon>Insecta</taxon>
        <taxon>Pterygota</taxon>
        <taxon>Neoptera</taxon>
        <taxon>Endopterygota</taxon>
        <taxon>Diptera</taxon>
        <taxon>Brachycera</taxon>
        <taxon>Muscomorpha</taxon>
        <taxon>Hippoboscoidea</taxon>
        <taxon>Glossinidae</taxon>
        <taxon>Glossina</taxon>
    </lineage>
</organism>
<dbReference type="Pfam" id="PF19259">
    <property type="entry name" value="Ty3_capsid"/>
    <property type="match status" value="1"/>
</dbReference>
<accession>A0A1A9WF37</accession>
<reference evidence="3" key="1">
    <citation type="submission" date="2014-03" db="EMBL/GenBank/DDBJ databases">
        <authorList>
            <person name="Aksoy S."/>
            <person name="Warren W."/>
            <person name="Wilson R.K."/>
        </authorList>
    </citation>
    <scope>NUCLEOTIDE SEQUENCE [LARGE SCALE GENOMIC DNA]</scope>
    <source>
        <strain evidence="3">IAEA</strain>
    </source>
</reference>
<feature type="domain" description="Ty3 transposon capsid-like protein" evidence="1">
    <location>
        <begin position="97"/>
        <end position="244"/>
    </location>
</feature>